<dbReference type="SUPFAM" id="SSF46785">
    <property type="entry name" value="Winged helix' DNA-binding domain"/>
    <property type="match status" value="1"/>
</dbReference>
<keyword evidence="2" id="KW-0238">DNA-binding</keyword>
<evidence type="ECO:0000256" key="3">
    <source>
        <dbReference type="ARBA" id="ARBA00023163"/>
    </source>
</evidence>
<dbReference type="Pfam" id="PF13412">
    <property type="entry name" value="HTH_24"/>
    <property type="match status" value="1"/>
</dbReference>
<dbReference type="InterPro" id="IPR036388">
    <property type="entry name" value="WH-like_DNA-bd_sf"/>
</dbReference>
<evidence type="ECO:0000259" key="4">
    <source>
        <dbReference type="PROSITE" id="PS50956"/>
    </source>
</evidence>
<evidence type="ECO:0000313" key="5">
    <source>
        <dbReference type="EMBL" id="MFD2458001.1"/>
    </source>
</evidence>
<protein>
    <submittedName>
        <fullName evidence="5">Lrp/AsnC family transcriptional regulator</fullName>
    </submittedName>
</protein>
<dbReference type="InterPro" id="IPR011008">
    <property type="entry name" value="Dimeric_a/b-barrel"/>
</dbReference>
<dbReference type="InterPro" id="IPR019888">
    <property type="entry name" value="Tscrpt_reg_AsnC-like"/>
</dbReference>
<gene>
    <name evidence="5" type="ORF">ACFSYJ_05310</name>
</gene>
<keyword evidence="3" id="KW-0804">Transcription</keyword>
<comment type="caution">
    <text evidence="5">The sequence shown here is derived from an EMBL/GenBank/DDBJ whole genome shotgun (WGS) entry which is preliminary data.</text>
</comment>
<dbReference type="Gene3D" id="3.30.70.920">
    <property type="match status" value="1"/>
</dbReference>
<dbReference type="SUPFAM" id="SSF54909">
    <property type="entry name" value="Dimeric alpha+beta barrel"/>
    <property type="match status" value="1"/>
</dbReference>
<dbReference type="RefSeq" id="WP_345395790.1">
    <property type="nucleotide sequence ID" value="NZ_BAABHG010000007.1"/>
</dbReference>
<proteinExistence type="predicted"/>
<dbReference type="Gene3D" id="1.10.10.10">
    <property type="entry name" value="Winged helix-like DNA-binding domain superfamily/Winged helix DNA-binding domain"/>
    <property type="match status" value="1"/>
</dbReference>
<organism evidence="5 6">
    <name type="scientific">Amycolatopsis samaneae</name>
    <dbReference type="NCBI Taxonomy" id="664691"/>
    <lineage>
        <taxon>Bacteria</taxon>
        <taxon>Bacillati</taxon>
        <taxon>Actinomycetota</taxon>
        <taxon>Actinomycetes</taxon>
        <taxon>Pseudonocardiales</taxon>
        <taxon>Pseudonocardiaceae</taxon>
        <taxon>Amycolatopsis</taxon>
    </lineage>
</organism>
<dbReference type="SMART" id="SM00344">
    <property type="entry name" value="HTH_ASNC"/>
    <property type="match status" value="1"/>
</dbReference>
<dbReference type="Pfam" id="PF01037">
    <property type="entry name" value="AsnC_trans_reg"/>
    <property type="match status" value="1"/>
</dbReference>
<dbReference type="InterPro" id="IPR000485">
    <property type="entry name" value="AsnC-type_HTH_dom"/>
</dbReference>
<evidence type="ECO:0000256" key="1">
    <source>
        <dbReference type="ARBA" id="ARBA00023015"/>
    </source>
</evidence>
<sequence length="151" mass="16814">MDSIDRRLVALLLDDGRLTYQELAKAVRLSANTTADRVRRLHSSGVIRGYHATLDYATLGRPLILISDLRLREGYDNAEFHRGLATIPQVVEAFRTTGEYDYQIRLACTGTDEFEGVLAALKGEHGVREVRSRLVLHNIALPGARILDVGD</sequence>
<dbReference type="Proteomes" id="UP001597419">
    <property type="component" value="Unassembled WGS sequence"/>
</dbReference>
<keyword evidence="6" id="KW-1185">Reference proteome</keyword>
<dbReference type="InterPro" id="IPR036390">
    <property type="entry name" value="WH_DNA-bd_sf"/>
</dbReference>
<dbReference type="PRINTS" id="PR00033">
    <property type="entry name" value="HTHASNC"/>
</dbReference>
<evidence type="ECO:0000313" key="6">
    <source>
        <dbReference type="Proteomes" id="UP001597419"/>
    </source>
</evidence>
<dbReference type="PANTHER" id="PTHR30154">
    <property type="entry name" value="LEUCINE-RESPONSIVE REGULATORY PROTEIN"/>
    <property type="match status" value="1"/>
</dbReference>
<feature type="domain" description="HTH asnC-type" evidence="4">
    <location>
        <begin position="1"/>
        <end position="62"/>
    </location>
</feature>
<dbReference type="EMBL" id="JBHUKU010000003">
    <property type="protein sequence ID" value="MFD2458001.1"/>
    <property type="molecule type" value="Genomic_DNA"/>
</dbReference>
<accession>A0ABW5G911</accession>
<reference evidence="6" key="1">
    <citation type="journal article" date="2019" name="Int. J. Syst. Evol. Microbiol.">
        <title>The Global Catalogue of Microorganisms (GCM) 10K type strain sequencing project: providing services to taxonomists for standard genome sequencing and annotation.</title>
        <authorList>
            <consortium name="The Broad Institute Genomics Platform"/>
            <consortium name="The Broad Institute Genome Sequencing Center for Infectious Disease"/>
            <person name="Wu L."/>
            <person name="Ma J."/>
        </authorList>
    </citation>
    <scope>NUCLEOTIDE SEQUENCE [LARGE SCALE GENOMIC DNA]</scope>
    <source>
        <strain evidence="6">CGMCC 4.7643</strain>
    </source>
</reference>
<dbReference type="PANTHER" id="PTHR30154:SF34">
    <property type="entry name" value="TRANSCRIPTIONAL REGULATOR AZLB"/>
    <property type="match status" value="1"/>
</dbReference>
<dbReference type="PROSITE" id="PS50956">
    <property type="entry name" value="HTH_ASNC_2"/>
    <property type="match status" value="1"/>
</dbReference>
<name>A0ABW5G911_9PSEU</name>
<dbReference type="InterPro" id="IPR019887">
    <property type="entry name" value="Tscrpt_reg_AsnC/Lrp_C"/>
</dbReference>
<keyword evidence="1" id="KW-0805">Transcription regulation</keyword>
<evidence type="ECO:0000256" key="2">
    <source>
        <dbReference type="ARBA" id="ARBA00023125"/>
    </source>
</evidence>